<dbReference type="PANTHER" id="PTHR38454:SF1">
    <property type="entry name" value="INTEGRAL MEMBRANE PROTEIN"/>
    <property type="match status" value="1"/>
</dbReference>
<feature type="transmembrane region" description="Helical" evidence="1">
    <location>
        <begin position="79"/>
        <end position="96"/>
    </location>
</feature>
<dbReference type="PANTHER" id="PTHR38454">
    <property type="entry name" value="INTEGRAL MEMBRANE PROTEIN-RELATED"/>
    <property type="match status" value="1"/>
</dbReference>
<dbReference type="EMBL" id="JBHTLH010000005">
    <property type="protein sequence ID" value="MFD1124199.1"/>
    <property type="molecule type" value="Genomic_DNA"/>
</dbReference>
<feature type="transmembrane region" description="Helical" evidence="1">
    <location>
        <begin position="229"/>
        <end position="251"/>
    </location>
</feature>
<protein>
    <submittedName>
        <fullName evidence="2">YfhO family protein</fullName>
    </submittedName>
</protein>
<sequence>MKSKRSALLLSFFTPLIIVTGYFIYRHFAPFGNSSVMTVDMGQQYIDFFTYFRTTLLHNPSGIFYSFNKALGGDMLGTWSYYLMSPLNLLILLFPLSKLPAVVGVITILKYALSGLTFGYLLTKLHQTNGWLIGALSTTYALMGWMVANQLNTLWVDGVILLPLIYLGLITLLKGGSSKLYIISLAAILMINYYIGWMIAIFVSAYAIIFTLCKAYQTTSSYIKVLLKWLGASLISGALSAWILIPTFYALLKSKSDFSQSPFFFELEYNPFRMIAKFVNGGFDFTQLPKGTPNIFIGSLALMMCLYYFFAPTIKRRLKVANGLMLAFLILSMCFEPLDVLWHGLALPVWYPYRFSFVFSFLMILIAFSTLQEILAHGLSRLAFGISTGIIVLGFTYILIAIKKFEFLTIGKLITAIIFLLLSALLLFFWRRSAHKALFPILLFLVVGAEMATNLSVSLATLTYLDAANYTEFSTLMRAASAKTKKLDPNFYRTAATFSRTRNDAMTGNFYGGSVFSSTLETATTRFYNNIGNPSGTYYAVYSNGTMFTDSLLSMKYYFTPRHVKNKAESRRSLNYLTPLTSRPDLADYTKKTHTDLINVYQNPYALPLGFLSRRQFMFPINDMDETAAYQNQIASQLDPKVGNLFSTVRPTKVTYDNAYPAADFSNSQIRKKDKTEPAGLTLTVPIKKHTSYYMSLGPRMAQDTLSYLVDNKPLQQYRTSAKETLLNFTTGTNRNRTVHLQILANVNHAPMENVYLYALDNNKVKQLTNDLKKNPYKVTKFNNRTITGTITSPSDDRTMTTTIPYSKGWSATVDGKRVTPKRWANMFMYITVNKGKHTVKFTYTPVGFNYGLTLSLVTLIGSLGFLGYKHYRRRRVTGINQSTTK</sequence>
<gene>
    <name evidence="2" type="ORF">ACFQ22_02320</name>
</gene>
<feature type="transmembrane region" description="Helical" evidence="1">
    <location>
        <begin position="102"/>
        <end position="123"/>
    </location>
</feature>
<organism evidence="2 3">
    <name type="scientific">Lentilactobacillus raoultii</name>
    <dbReference type="NCBI Taxonomy" id="1987503"/>
    <lineage>
        <taxon>Bacteria</taxon>
        <taxon>Bacillati</taxon>
        <taxon>Bacillota</taxon>
        <taxon>Bacilli</taxon>
        <taxon>Lactobacillales</taxon>
        <taxon>Lactobacillaceae</taxon>
        <taxon>Lentilactobacillus</taxon>
    </lineage>
</organism>
<dbReference type="Proteomes" id="UP001597156">
    <property type="component" value="Unassembled WGS sequence"/>
</dbReference>
<dbReference type="InterPro" id="IPR018580">
    <property type="entry name" value="Uncharacterised_YfhO"/>
</dbReference>
<feature type="transmembrane region" description="Helical" evidence="1">
    <location>
        <begin position="323"/>
        <end position="345"/>
    </location>
</feature>
<evidence type="ECO:0000256" key="1">
    <source>
        <dbReference type="SAM" id="Phobius"/>
    </source>
</evidence>
<name>A0ABW3PF67_9LACO</name>
<feature type="transmembrane region" description="Helical" evidence="1">
    <location>
        <begin position="351"/>
        <end position="370"/>
    </location>
</feature>
<evidence type="ECO:0000313" key="2">
    <source>
        <dbReference type="EMBL" id="MFD1124199.1"/>
    </source>
</evidence>
<feature type="transmembrane region" description="Helical" evidence="1">
    <location>
        <begin position="382"/>
        <end position="402"/>
    </location>
</feature>
<keyword evidence="3" id="KW-1185">Reference proteome</keyword>
<feature type="transmembrane region" description="Helical" evidence="1">
    <location>
        <begin position="849"/>
        <end position="869"/>
    </location>
</feature>
<feature type="transmembrane region" description="Helical" evidence="1">
    <location>
        <begin position="154"/>
        <end position="173"/>
    </location>
</feature>
<feature type="transmembrane region" description="Helical" evidence="1">
    <location>
        <begin position="180"/>
        <end position="209"/>
    </location>
</feature>
<feature type="transmembrane region" description="Helical" evidence="1">
    <location>
        <begin position="442"/>
        <end position="465"/>
    </location>
</feature>
<feature type="transmembrane region" description="Helical" evidence="1">
    <location>
        <begin position="408"/>
        <end position="430"/>
    </location>
</feature>
<feature type="transmembrane region" description="Helical" evidence="1">
    <location>
        <begin position="295"/>
        <end position="311"/>
    </location>
</feature>
<keyword evidence="1" id="KW-0472">Membrane</keyword>
<evidence type="ECO:0000313" key="3">
    <source>
        <dbReference type="Proteomes" id="UP001597156"/>
    </source>
</evidence>
<feature type="transmembrane region" description="Helical" evidence="1">
    <location>
        <begin position="7"/>
        <end position="28"/>
    </location>
</feature>
<keyword evidence="1" id="KW-0812">Transmembrane</keyword>
<accession>A0ABW3PF67</accession>
<proteinExistence type="predicted"/>
<reference evidence="3" key="1">
    <citation type="journal article" date="2019" name="Int. J. Syst. Evol. Microbiol.">
        <title>The Global Catalogue of Microorganisms (GCM) 10K type strain sequencing project: providing services to taxonomists for standard genome sequencing and annotation.</title>
        <authorList>
            <consortium name="The Broad Institute Genomics Platform"/>
            <consortium name="The Broad Institute Genome Sequencing Center for Infectious Disease"/>
            <person name="Wu L."/>
            <person name="Ma J."/>
        </authorList>
    </citation>
    <scope>NUCLEOTIDE SEQUENCE [LARGE SCALE GENOMIC DNA]</scope>
    <source>
        <strain evidence="3">CCUG 71848</strain>
    </source>
</reference>
<dbReference type="RefSeq" id="WP_121977800.1">
    <property type="nucleotide sequence ID" value="NZ_JBHTLH010000005.1"/>
</dbReference>
<keyword evidence="1" id="KW-1133">Transmembrane helix</keyword>
<comment type="caution">
    <text evidence="2">The sequence shown here is derived from an EMBL/GenBank/DDBJ whole genome shotgun (WGS) entry which is preliminary data.</text>
</comment>
<dbReference type="Pfam" id="PF09586">
    <property type="entry name" value="YfhO"/>
    <property type="match status" value="1"/>
</dbReference>
<feature type="transmembrane region" description="Helical" evidence="1">
    <location>
        <begin position="130"/>
        <end position="148"/>
    </location>
</feature>